<dbReference type="SUPFAM" id="SSF50939">
    <property type="entry name" value="Sialidases"/>
    <property type="match status" value="1"/>
</dbReference>
<keyword evidence="3" id="KW-1185">Reference proteome</keyword>
<feature type="chain" id="PRO_5031490637" description="Exo-alpha-sialidase" evidence="1">
    <location>
        <begin position="20"/>
        <end position="351"/>
    </location>
</feature>
<reference evidence="2 3" key="1">
    <citation type="submission" date="2020-08" db="EMBL/GenBank/DDBJ databases">
        <title>Genomic Encyclopedia of Type Strains, Phase IV (KMG-IV): sequencing the most valuable type-strain genomes for metagenomic binning, comparative biology and taxonomic classification.</title>
        <authorList>
            <person name="Goeker M."/>
        </authorList>
    </citation>
    <scope>NUCLEOTIDE SEQUENCE [LARGE SCALE GENOMIC DNA]</scope>
    <source>
        <strain evidence="2 3">DSM 12252</strain>
    </source>
</reference>
<evidence type="ECO:0008006" key="4">
    <source>
        <dbReference type="Google" id="ProtNLM"/>
    </source>
</evidence>
<dbReference type="InterPro" id="IPR036278">
    <property type="entry name" value="Sialidase_sf"/>
</dbReference>
<gene>
    <name evidence="2" type="ORF">HNQ65_004873</name>
</gene>
<evidence type="ECO:0000256" key="1">
    <source>
        <dbReference type="SAM" id="SignalP"/>
    </source>
</evidence>
<evidence type="ECO:0000313" key="3">
    <source>
        <dbReference type="Proteomes" id="UP000590740"/>
    </source>
</evidence>
<dbReference type="EMBL" id="JACHIG010000015">
    <property type="protein sequence ID" value="MBB5035263.1"/>
    <property type="molecule type" value="Genomic_DNA"/>
</dbReference>
<evidence type="ECO:0000313" key="2">
    <source>
        <dbReference type="EMBL" id="MBB5035263.1"/>
    </source>
</evidence>
<sequence>MHLLRFLAAVLALGLTLHAAESPQVTVTNLRRVFHNGEHNAFTTLVRFHDQLYLAFRSCPDGHMVHNTASIIIMRSGDEGASWQQVHRFSVKDRDTRDPHFLVFKDRLFVYTGTWYSGPGKIEPKDYDMNKMLGFAVSSADGTQWTEPTMLEGTFGLYIWCAASHGDKAYLCGRRKPGYDIGPKGEGSKIQSLMLESDNGIDWKKRAYFNETAGDETSFLFEKDGSLLAIGRHGGGKEAFLIRSHPPYAEWQRQSLDHAIGGPLVVKWGDHIIVGGRHTTKETGPKTSLCWLLGSELREFAELPSGGDNSYPGFVALSPTRALISYYSSHEKDEAGRTITAIYMAELNLKP</sequence>
<proteinExistence type="predicted"/>
<protein>
    <recommendedName>
        <fullName evidence="4">Exo-alpha-sialidase</fullName>
    </recommendedName>
</protein>
<dbReference type="RefSeq" id="WP_184343877.1">
    <property type="nucleotide sequence ID" value="NZ_JACHIG010000015.1"/>
</dbReference>
<dbReference type="Gene3D" id="2.120.10.10">
    <property type="match status" value="1"/>
</dbReference>
<dbReference type="Proteomes" id="UP000590740">
    <property type="component" value="Unassembled WGS sequence"/>
</dbReference>
<dbReference type="AlphaFoldDB" id="A0A7W7YFM4"/>
<dbReference type="CDD" id="cd15482">
    <property type="entry name" value="Sialidase_non-viral"/>
    <property type="match status" value="1"/>
</dbReference>
<organism evidence="2 3">
    <name type="scientific">Prosthecobacter vanneervenii</name>
    <dbReference type="NCBI Taxonomy" id="48466"/>
    <lineage>
        <taxon>Bacteria</taxon>
        <taxon>Pseudomonadati</taxon>
        <taxon>Verrucomicrobiota</taxon>
        <taxon>Verrucomicrobiia</taxon>
        <taxon>Verrucomicrobiales</taxon>
        <taxon>Verrucomicrobiaceae</taxon>
        <taxon>Prosthecobacter</taxon>
    </lineage>
</organism>
<comment type="caution">
    <text evidence="2">The sequence shown here is derived from an EMBL/GenBank/DDBJ whole genome shotgun (WGS) entry which is preliminary data.</text>
</comment>
<keyword evidence="1" id="KW-0732">Signal</keyword>
<feature type="signal peptide" evidence="1">
    <location>
        <begin position="1"/>
        <end position="19"/>
    </location>
</feature>
<accession>A0A7W7YFM4</accession>
<name>A0A7W7YFM4_9BACT</name>